<feature type="domain" description="Acyl-CoA oxidase/dehydrogenase middle" evidence="8">
    <location>
        <begin position="126"/>
        <end position="224"/>
    </location>
</feature>
<keyword evidence="3 6" id="KW-0285">Flavoprotein</keyword>
<protein>
    <submittedName>
        <fullName evidence="10">Acyl-CoA dehydrogenase</fullName>
        <ecNumber evidence="10">1.3.99.-</ecNumber>
    </submittedName>
</protein>
<dbReference type="FunFam" id="1.20.140.10:FF:000004">
    <property type="entry name" value="Acyl-CoA dehydrogenase FadE25"/>
    <property type="match status" value="1"/>
</dbReference>
<dbReference type="GO" id="GO:0050660">
    <property type="term" value="F:flavin adenine dinucleotide binding"/>
    <property type="evidence" value="ECO:0007669"/>
    <property type="project" value="InterPro"/>
</dbReference>
<gene>
    <name evidence="10" type="primary">mmgC_3</name>
    <name evidence="10" type="ORF">DSM112329_01167</name>
</gene>
<evidence type="ECO:0000256" key="3">
    <source>
        <dbReference type="ARBA" id="ARBA00022630"/>
    </source>
</evidence>
<dbReference type="FunFam" id="2.40.110.10:FF:000009">
    <property type="entry name" value="Acyl-CoA dehydrogenase"/>
    <property type="match status" value="1"/>
</dbReference>
<evidence type="ECO:0000256" key="1">
    <source>
        <dbReference type="ARBA" id="ARBA00001974"/>
    </source>
</evidence>
<evidence type="ECO:0000259" key="7">
    <source>
        <dbReference type="Pfam" id="PF00441"/>
    </source>
</evidence>
<sequence>MLARMFFDLPDEAKALQESVRDFARSEVAPVAEHLDQTKSFPYEIVAKMGELGWMGIPFPEEVGGAGGTSLQYAIAVEELTRIDSSVAITLCAHTSLGTQPVYLFGSEDQKQRLMPDLCAGRKLGAFGLTEPEAGSDAGNVKTRATLDGGTWTIDGAKQFITNAGTDISGHVAITAVTGTDERGNKEVSNLIVENGTDGYEIGTAYRKMGWNASDTRPLSFTECQVPEENLLGPRGAGFKQFLHILDIGRIGVAAMGVGLAQGALDEALKYAKERQAFGQSISKFQAIQSKLADMATEIEAARLLTYKAAWEKDEGRNFTLTAAQAKLKTGRLAVRAAEEAVQIHGGYGYIEEYPVCRMYRDAKILTIGEGTDEVQQMVIARALGA</sequence>
<evidence type="ECO:0000259" key="8">
    <source>
        <dbReference type="Pfam" id="PF02770"/>
    </source>
</evidence>
<dbReference type="PANTHER" id="PTHR43884">
    <property type="entry name" value="ACYL-COA DEHYDROGENASE"/>
    <property type="match status" value="1"/>
</dbReference>
<dbReference type="InterPro" id="IPR046373">
    <property type="entry name" value="Acyl-CoA_Oxase/DH_mid-dom_sf"/>
</dbReference>
<dbReference type="EMBL" id="CP114014">
    <property type="protein sequence ID" value="XAY04334.1"/>
    <property type="molecule type" value="Genomic_DNA"/>
</dbReference>
<feature type="domain" description="Acyl-CoA dehydrogenase/oxidase N-terminal" evidence="9">
    <location>
        <begin position="11"/>
        <end position="121"/>
    </location>
</feature>
<organism evidence="10">
    <name type="scientific">Paraconexibacter sp. AEG42_29</name>
    <dbReference type="NCBI Taxonomy" id="2997339"/>
    <lineage>
        <taxon>Bacteria</taxon>
        <taxon>Bacillati</taxon>
        <taxon>Actinomycetota</taxon>
        <taxon>Thermoleophilia</taxon>
        <taxon>Solirubrobacterales</taxon>
        <taxon>Paraconexibacteraceae</taxon>
        <taxon>Paraconexibacter</taxon>
    </lineage>
</organism>
<name>A0AAU7ARK8_9ACTN</name>
<dbReference type="Gene3D" id="1.20.140.10">
    <property type="entry name" value="Butyryl-CoA Dehydrogenase, subunit A, domain 3"/>
    <property type="match status" value="1"/>
</dbReference>
<feature type="domain" description="Acyl-CoA dehydrogenase/oxidase C-terminal" evidence="7">
    <location>
        <begin position="236"/>
        <end position="384"/>
    </location>
</feature>
<dbReference type="KEGG" id="parq:DSM112329_01167"/>
<comment type="cofactor">
    <cofactor evidence="1 6">
        <name>FAD</name>
        <dbReference type="ChEBI" id="CHEBI:57692"/>
    </cofactor>
</comment>
<dbReference type="Pfam" id="PF02771">
    <property type="entry name" value="Acyl-CoA_dh_N"/>
    <property type="match status" value="1"/>
</dbReference>
<accession>A0AAU7ARK8</accession>
<dbReference type="SUPFAM" id="SSF47203">
    <property type="entry name" value="Acyl-CoA dehydrogenase C-terminal domain-like"/>
    <property type="match status" value="1"/>
</dbReference>
<dbReference type="Gene3D" id="1.10.540.10">
    <property type="entry name" value="Acyl-CoA dehydrogenase/oxidase, N-terminal domain"/>
    <property type="match status" value="1"/>
</dbReference>
<keyword evidence="5 6" id="KW-0560">Oxidoreductase</keyword>
<dbReference type="PROSITE" id="PS00073">
    <property type="entry name" value="ACYL_COA_DH_2"/>
    <property type="match status" value="1"/>
</dbReference>
<evidence type="ECO:0000256" key="5">
    <source>
        <dbReference type="ARBA" id="ARBA00023002"/>
    </source>
</evidence>
<dbReference type="InterPro" id="IPR009075">
    <property type="entry name" value="AcylCo_DH/oxidase_C"/>
</dbReference>
<dbReference type="AlphaFoldDB" id="A0AAU7ARK8"/>
<dbReference type="InterPro" id="IPR006089">
    <property type="entry name" value="Acyl-CoA_DH_CS"/>
</dbReference>
<dbReference type="InterPro" id="IPR036250">
    <property type="entry name" value="AcylCo_DH-like_C"/>
</dbReference>
<evidence type="ECO:0000256" key="6">
    <source>
        <dbReference type="RuleBase" id="RU362125"/>
    </source>
</evidence>
<keyword evidence="4 6" id="KW-0274">FAD</keyword>
<reference evidence="10" key="1">
    <citation type="submission" date="2022-12" db="EMBL/GenBank/DDBJ databases">
        <title>Paraconexibacter alkalitolerans sp. nov. and Baekduia alba sp. nov., isolated from soil and emended description of the genera Paraconexibacter (Chun et al., 2020) and Baekduia (An et al., 2020).</title>
        <authorList>
            <person name="Vieira S."/>
            <person name="Huber K.J."/>
            <person name="Geppert A."/>
            <person name="Wolf J."/>
            <person name="Neumann-Schaal M."/>
            <person name="Muesken M."/>
            <person name="Overmann J."/>
        </authorList>
    </citation>
    <scope>NUCLEOTIDE SEQUENCE</scope>
    <source>
        <strain evidence="10">AEG42_29</strain>
    </source>
</reference>
<dbReference type="GO" id="GO:0003995">
    <property type="term" value="F:acyl-CoA dehydrogenase activity"/>
    <property type="evidence" value="ECO:0007669"/>
    <property type="project" value="InterPro"/>
</dbReference>
<evidence type="ECO:0000259" key="9">
    <source>
        <dbReference type="Pfam" id="PF02771"/>
    </source>
</evidence>
<dbReference type="FunFam" id="1.10.540.10:FF:000002">
    <property type="entry name" value="Acyl-CoA dehydrogenase FadE19"/>
    <property type="match status" value="1"/>
</dbReference>
<dbReference type="Pfam" id="PF00441">
    <property type="entry name" value="Acyl-CoA_dh_1"/>
    <property type="match status" value="1"/>
</dbReference>
<evidence type="ECO:0000256" key="4">
    <source>
        <dbReference type="ARBA" id="ARBA00022827"/>
    </source>
</evidence>
<dbReference type="InterPro" id="IPR006091">
    <property type="entry name" value="Acyl-CoA_Oxase/DH_mid-dom"/>
</dbReference>
<dbReference type="PANTHER" id="PTHR43884:SF12">
    <property type="entry name" value="ISOVALERYL-COA DEHYDROGENASE, MITOCHONDRIAL-RELATED"/>
    <property type="match status" value="1"/>
</dbReference>
<dbReference type="InterPro" id="IPR013786">
    <property type="entry name" value="AcylCoA_DH/ox_N"/>
</dbReference>
<comment type="similarity">
    <text evidence="2 6">Belongs to the acyl-CoA dehydrogenase family.</text>
</comment>
<dbReference type="InterPro" id="IPR009100">
    <property type="entry name" value="AcylCoA_DH/oxidase_NM_dom_sf"/>
</dbReference>
<dbReference type="Gene3D" id="2.40.110.10">
    <property type="entry name" value="Butyryl-CoA Dehydrogenase, subunit A, domain 2"/>
    <property type="match status" value="1"/>
</dbReference>
<dbReference type="EC" id="1.3.99.-" evidence="10"/>
<evidence type="ECO:0000256" key="2">
    <source>
        <dbReference type="ARBA" id="ARBA00009347"/>
    </source>
</evidence>
<dbReference type="PIRSF" id="PIRSF016578">
    <property type="entry name" value="HsaA"/>
    <property type="match status" value="1"/>
</dbReference>
<dbReference type="InterPro" id="IPR037069">
    <property type="entry name" value="AcylCoA_DH/ox_N_sf"/>
</dbReference>
<dbReference type="Pfam" id="PF02770">
    <property type="entry name" value="Acyl-CoA_dh_M"/>
    <property type="match status" value="1"/>
</dbReference>
<evidence type="ECO:0000313" key="10">
    <source>
        <dbReference type="EMBL" id="XAY04334.1"/>
    </source>
</evidence>
<proteinExistence type="inferred from homology"/>
<dbReference type="SUPFAM" id="SSF56645">
    <property type="entry name" value="Acyl-CoA dehydrogenase NM domain-like"/>
    <property type="match status" value="1"/>
</dbReference>